<evidence type="ECO:0000256" key="2">
    <source>
        <dbReference type="ARBA" id="ARBA00022576"/>
    </source>
</evidence>
<protein>
    <submittedName>
        <fullName evidence="5">Aminotransferase class I/II-fold pyridoxal phosphate-dependent enzyme</fullName>
    </submittedName>
</protein>
<comment type="caution">
    <text evidence="5">The sequence shown here is derived from an EMBL/GenBank/DDBJ whole genome shotgun (WGS) entry which is preliminary data.</text>
</comment>
<dbReference type="PANTHER" id="PTHR42832:SF4">
    <property type="entry name" value="BLR3474 PROTEIN"/>
    <property type="match status" value="1"/>
</dbReference>
<gene>
    <name evidence="5" type="ORF">RXV94_11890</name>
</gene>
<dbReference type="InterPro" id="IPR050881">
    <property type="entry name" value="LL-DAP_aminotransferase"/>
</dbReference>
<sequence>MIKAKTKTTPYYNIGQLRVDYWNKLKIVTAELARCHSGSANEKKHISDTKSLLNDLKGVAVYYATPGLARIQKLENALSKHEFVSLAYLVSETTKQLVGDSYRSNPEFLNFDEHNIESVEEHDQFNTVRKNHFEVLFVDNMSMEEENELKKSFRSLHVPQDKFTYGIVVQRSFQDAMIALLFNHNIQAVVVRYAPPYHSKLITPLIKPYIQQITKLDFSSKPDTELGPLIGDLIKQFRPELDAYYVTDTALGDLKDSTIKSFRRIFYQTEDIQELHLTIMRGIGERYNTPFFSALVEYSQKPTGVFHAMPISRGNSVFKSRWINDFGDFYGRNMFLAETSATTGGLDSLLQPTGPLKKAQEMARDAYGSQHTYFVTNGTSTANKIVMQALVQPGDVVLIDRDCHKSHHYGLVLSGAYPVYLDSYPIEEYSMYGAVPLGQIKNKLLQLKAAGRLKKVKMLLLTNCTFDGLVYNVERVIEEVLAIKPDMIFLWDEAWFAFASFGTNYKQRTGMFTANKLYEKYKSNAYKKQYSAYTKSLDINDVSIMPNPDEVRIRVYATQSTHKTLSSFRQGSMIHIWDEDFRRKSEETFLEAYMTHTSTSPNYQMLASLDVGRRQVQLEGFELVEKSIELAMVLRAKINDNPQLSKYFDILTVQDFIPTNYRQTGFKEYYTKAEGWNRMEDAWEGDEFVLDPTKITLYIGRTGVDGDTFKNKYLMDKFNIQINKTSRNTVLFMTNIGTTRGSITYLTNALLRIADELDEEFKSLNTKEKEILQKRIHSLTKEVPPLPDFSYFHQSFQAVPGVPGGNIRAAYFLAYEEENYEYVPLNKCLKVMEEGKTLVASTFVIPYPPGFPVLVPGQVVSEEIINFLTVLDVSEIHGYRADLGLRVFKDNVLNRHKTITSMGAMGMNKLNKNSKNKKIKN</sequence>
<dbReference type="PANTHER" id="PTHR42832">
    <property type="entry name" value="AMINO ACID AMINOTRANSFERASE"/>
    <property type="match status" value="1"/>
</dbReference>
<feature type="domain" description="Orn/Lys/Arg decarboxylases family 1 pyridoxal-P attachment site" evidence="4">
    <location>
        <begin position="289"/>
        <end position="514"/>
    </location>
</feature>
<proteinExistence type="predicted"/>
<evidence type="ECO:0000259" key="4">
    <source>
        <dbReference type="Pfam" id="PF01276"/>
    </source>
</evidence>
<comment type="cofactor">
    <cofactor evidence="1">
        <name>pyridoxal 5'-phosphate</name>
        <dbReference type="ChEBI" id="CHEBI:597326"/>
    </cofactor>
</comment>
<reference evidence="5 6" key="1">
    <citation type="submission" date="2023-10" db="EMBL/GenBank/DDBJ databases">
        <title>Marimonas sp. nov. isolated from tidal mud flat.</title>
        <authorList>
            <person name="Jaincy N.J."/>
            <person name="Srinivasan S."/>
            <person name="Lee S.-S."/>
        </authorList>
    </citation>
    <scope>NUCLEOTIDE SEQUENCE [LARGE SCALE GENOMIC DNA]</scope>
    <source>
        <strain evidence="5 6">MJ-SS3</strain>
    </source>
</reference>
<dbReference type="GO" id="GO:0008483">
    <property type="term" value="F:transaminase activity"/>
    <property type="evidence" value="ECO:0007669"/>
    <property type="project" value="UniProtKB-KW"/>
</dbReference>
<dbReference type="Gene3D" id="3.40.640.10">
    <property type="entry name" value="Type I PLP-dependent aspartate aminotransferase-like (Major domain)"/>
    <property type="match status" value="1"/>
</dbReference>
<dbReference type="SUPFAM" id="SSF53383">
    <property type="entry name" value="PLP-dependent transferases"/>
    <property type="match status" value="1"/>
</dbReference>
<dbReference type="RefSeq" id="WP_316662962.1">
    <property type="nucleotide sequence ID" value="NZ_JAWHTF010000007.1"/>
</dbReference>
<feature type="domain" description="Orn/Lys/Arg decarboxylases family 1 pyridoxal-P attachment site" evidence="4">
    <location>
        <begin position="549"/>
        <end position="740"/>
    </location>
</feature>
<dbReference type="Gene3D" id="3.90.100.10">
    <property type="entry name" value="Orn/Lys/Arg decarboxylase, C-terminal domain"/>
    <property type="match status" value="1"/>
</dbReference>
<keyword evidence="2 5" id="KW-0032">Aminotransferase</keyword>
<evidence type="ECO:0000313" key="6">
    <source>
        <dbReference type="Proteomes" id="UP001268651"/>
    </source>
</evidence>
<accession>A0ABU3U8Z9</accession>
<evidence type="ECO:0000256" key="1">
    <source>
        <dbReference type="ARBA" id="ARBA00001933"/>
    </source>
</evidence>
<keyword evidence="6" id="KW-1185">Reference proteome</keyword>
<evidence type="ECO:0000256" key="3">
    <source>
        <dbReference type="ARBA" id="ARBA00022679"/>
    </source>
</evidence>
<dbReference type="InterPro" id="IPR015424">
    <property type="entry name" value="PyrdxlP-dep_Trfase"/>
</dbReference>
<keyword evidence="3" id="KW-0808">Transferase</keyword>
<dbReference type="Pfam" id="PF01276">
    <property type="entry name" value="OKR_DC_1"/>
    <property type="match status" value="2"/>
</dbReference>
<dbReference type="InterPro" id="IPR000310">
    <property type="entry name" value="Orn/Lys/Arg_deCO2ase_major_dom"/>
</dbReference>
<name>A0ABU3U8Z9_9FLAO</name>
<dbReference type="CDD" id="cd00615">
    <property type="entry name" value="Orn_deC_like"/>
    <property type="match status" value="1"/>
</dbReference>
<dbReference type="InterPro" id="IPR015421">
    <property type="entry name" value="PyrdxlP-dep_Trfase_major"/>
</dbReference>
<dbReference type="Proteomes" id="UP001268651">
    <property type="component" value="Unassembled WGS sequence"/>
</dbReference>
<evidence type="ECO:0000313" key="5">
    <source>
        <dbReference type="EMBL" id="MDU8886865.1"/>
    </source>
</evidence>
<dbReference type="EMBL" id="JAWHTF010000007">
    <property type="protein sequence ID" value="MDU8886865.1"/>
    <property type="molecule type" value="Genomic_DNA"/>
</dbReference>
<organism evidence="5 6">
    <name type="scientific">Gilvirhabdus luticola</name>
    <dbReference type="NCBI Taxonomy" id="3079858"/>
    <lineage>
        <taxon>Bacteria</taxon>
        <taxon>Pseudomonadati</taxon>
        <taxon>Bacteroidota</taxon>
        <taxon>Flavobacteriia</taxon>
        <taxon>Flavobacteriales</taxon>
        <taxon>Flavobacteriaceae</taxon>
        <taxon>Gilvirhabdus</taxon>
    </lineage>
</organism>